<feature type="signal peptide" evidence="1">
    <location>
        <begin position="1"/>
        <end position="26"/>
    </location>
</feature>
<comment type="caution">
    <text evidence="2">The sequence shown here is derived from an EMBL/GenBank/DDBJ whole genome shotgun (WGS) entry which is preliminary data.</text>
</comment>
<gene>
    <name evidence="2" type="ORF">FXF69_30055</name>
</gene>
<proteinExistence type="predicted"/>
<evidence type="ECO:0000313" key="3">
    <source>
        <dbReference type="Proteomes" id="UP000323380"/>
    </source>
</evidence>
<evidence type="ECO:0008006" key="4">
    <source>
        <dbReference type="Google" id="ProtNLM"/>
    </source>
</evidence>
<accession>A0A5D0NFH9</accession>
<dbReference type="AlphaFoldDB" id="A0A5D0NFH9"/>
<protein>
    <recommendedName>
        <fullName evidence="4">DUF2690 domain-containing protein</fullName>
    </recommendedName>
</protein>
<reference evidence="2 3" key="1">
    <citation type="submission" date="2019-08" db="EMBL/GenBank/DDBJ databases">
        <title>Actinomadura sp. nov. CYP1-5 isolated from mountain soil.</title>
        <authorList>
            <person name="Songsumanus A."/>
            <person name="Kuncharoen N."/>
            <person name="Kudo T."/>
            <person name="Yuki M."/>
            <person name="Igarashi Y."/>
            <person name="Tanasupawat S."/>
        </authorList>
    </citation>
    <scope>NUCLEOTIDE SEQUENCE [LARGE SCALE GENOMIC DNA]</scope>
    <source>
        <strain evidence="2 3">JCM 14158</strain>
    </source>
</reference>
<keyword evidence="3" id="KW-1185">Reference proteome</keyword>
<sequence>MRFAKGTLAALLAVPAIAAVPTAAYAESAPGCGSTVQIGSTAHINSGGQTFASVKQFKGCGKNWAYLYVWAGYRNSHRTWDACVAVGDNSDRSLEGTQCRTRTTEIWSLGTNTLAHCTQAIGWIPDGPSAKTSERC</sequence>
<dbReference type="RefSeq" id="WP_067893153.1">
    <property type="nucleotide sequence ID" value="NZ_VSFG01000007.1"/>
</dbReference>
<keyword evidence="1" id="KW-0732">Signal</keyword>
<evidence type="ECO:0000313" key="2">
    <source>
        <dbReference type="EMBL" id="TYB42995.1"/>
    </source>
</evidence>
<evidence type="ECO:0000256" key="1">
    <source>
        <dbReference type="SAM" id="SignalP"/>
    </source>
</evidence>
<organism evidence="2 3">
    <name type="scientific">Actinomadura chibensis</name>
    <dbReference type="NCBI Taxonomy" id="392828"/>
    <lineage>
        <taxon>Bacteria</taxon>
        <taxon>Bacillati</taxon>
        <taxon>Actinomycetota</taxon>
        <taxon>Actinomycetes</taxon>
        <taxon>Streptosporangiales</taxon>
        <taxon>Thermomonosporaceae</taxon>
        <taxon>Actinomadura</taxon>
    </lineage>
</organism>
<dbReference type="Proteomes" id="UP000323380">
    <property type="component" value="Unassembled WGS sequence"/>
</dbReference>
<feature type="chain" id="PRO_5022951083" description="DUF2690 domain-containing protein" evidence="1">
    <location>
        <begin position="27"/>
        <end position="136"/>
    </location>
</feature>
<name>A0A5D0NFH9_9ACTN</name>
<dbReference type="EMBL" id="VSFG01000007">
    <property type="protein sequence ID" value="TYB42995.1"/>
    <property type="molecule type" value="Genomic_DNA"/>
</dbReference>